<dbReference type="InterPro" id="IPR006750">
    <property type="entry name" value="YdcZ"/>
</dbReference>
<dbReference type="STRING" id="1774968.AUC68_07440"/>
<dbReference type="PANTHER" id="PTHR34821:SF2">
    <property type="entry name" value="INNER MEMBRANE PROTEIN YDCZ"/>
    <property type="match status" value="1"/>
</dbReference>
<feature type="transmembrane region" description="Helical" evidence="2">
    <location>
        <begin position="124"/>
        <end position="143"/>
    </location>
</feature>
<feature type="region of interest" description="Disordered" evidence="1">
    <location>
        <begin position="1"/>
        <end position="22"/>
    </location>
</feature>
<reference evidence="3 4" key="1">
    <citation type="journal article" date="2016" name="Environ. Microbiol.">
        <title>New Methyloceanibacter diversity from North Sea sediments includes methanotroph containing solely the soluble methane monooxygenase.</title>
        <authorList>
            <person name="Vekeman B."/>
            <person name="Kerckhof F.M."/>
            <person name="Cremers G."/>
            <person name="de Vos P."/>
            <person name="Vandamme P."/>
            <person name="Boon N."/>
            <person name="Op den Camp H.J."/>
            <person name="Heylen K."/>
        </authorList>
    </citation>
    <scope>NUCLEOTIDE SEQUENCE [LARGE SCALE GENOMIC DNA]</scope>
    <source>
        <strain evidence="3 4">R-67174</strain>
    </source>
</reference>
<evidence type="ECO:0000313" key="4">
    <source>
        <dbReference type="Proteomes" id="UP000094501"/>
    </source>
</evidence>
<organism evidence="3 4">
    <name type="scientific">Methyloceanibacter methanicus</name>
    <dbReference type="NCBI Taxonomy" id="1774968"/>
    <lineage>
        <taxon>Bacteria</taxon>
        <taxon>Pseudomonadati</taxon>
        <taxon>Pseudomonadota</taxon>
        <taxon>Alphaproteobacteria</taxon>
        <taxon>Hyphomicrobiales</taxon>
        <taxon>Hyphomicrobiaceae</taxon>
        <taxon>Methyloceanibacter</taxon>
    </lineage>
</organism>
<dbReference type="EMBL" id="LPWG01000012">
    <property type="protein sequence ID" value="ODR98979.1"/>
    <property type="molecule type" value="Genomic_DNA"/>
</dbReference>
<sequence>MTGAPGEKSKPVGNSQPGAKSEENVMSATAMVLTLMALLAGGMIAMQAPINAEVATRLGHPLSAALWSFSVGTAILAVVVLLFARGSTNLGALQSMPLYMLIGGGLLGAVYVLVNLILAPKIGIAAVMALGIAGQLTAALLLDRFGLFDLVQRELSVGRVSGVLLVLAGALMVRML</sequence>
<feature type="transmembrane region" description="Helical" evidence="2">
    <location>
        <begin position="155"/>
        <end position="173"/>
    </location>
</feature>
<comment type="caution">
    <text evidence="3">The sequence shown here is derived from an EMBL/GenBank/DDBJ whole genome shotgun (WGS) entry which is preliminary data.</text>
</comment>
<name>A0A1E3VZN5_9HYPH</name>
<evidence type="ECO:0000313" key="3">
    <source>
        <dbReference type="EMBL" id="ODR98979.1"/>
    </source>
</evidence>
<keyword evidence="2" id="KW-1133">Transmembrane helix</keyword>
<accession>A0A1E3VZN5</accession>
<feature type="transmembrane region" description="Helical" evidence="2">
    <location>
        <begin position="65"/>
        <end position="84"/>
    </location>
</feature>
<protein>
    <submittedName>
        <fullName evidence="3">Uncharacterized protein</fullName>
    </submittedName>
</protein>
<dbReference type="Pfam" id="PF04657">
    <property type="entry name" value="DMT_YdcZ"/>
    <property type="match status" value="1"/>
</dbReference>
<dbReference type="AlphaFoldDB" id="A0A1E3VZN5"/>
<proteinExistence type="predicted"/>
<dbReference type="Proteomes" id="UP000094501">
    <property type="component" value="Unassembled WGS sequence"/>
</dbReference>
<dbReference type="GO" id="GO:0005886">
    <property type="term" value="C:plasma membrane"/>
    <property type="evidence" value="ECO:0007669"/>
    <property type="project" value="TreeGrafter"/>
</dbReference>
<keyword evidence="2" id="KW-0472">Membrane</keyword>
<dbReference type="PANTHER" id="PTHR34821">
    <property type="entry name" value="INNER MEMBRANE PROTEIN YDCZ"/>
    <property type="match status" value="1"/>
</dbReference>
<evidence type="ECO:0000256" key="1">
    <source>
        <dbReference type="SAM" id="MobiDB-lite"/>
    </source>
</evidence>
<keyword evidence="4" id="KW-1185">Reference proteome</keyword>
<dbReference type="PRINTS" id="PR00173">
    <property type="entry name" value="EDTRNSPORT"/>
</dbReference>
<gene>
    <name evidence="3" type="ORF">AUC68_07440</name>
</gene>
<keyword evidence="2" id="KW-0812">Transmembrane</keyword>
<feature type="transmembrane region" description="Helical" evidence="2">
    <location>
        <begin position="25"/>
        <end position="45"/>
    </location>
</feature>
<evidence type="ECO:0000256" key="2">
    <source>
        <dbReference type="SAM" id="Phobius"/>
    </source>
</evidence>
<feature type="transmembrane region" description="Helical" evidence="2">
    <location>
        <begin position="96"/>
        <end position="118"/>
    </location>
</feature>